<organism evidence="2 3">
    <name type="scientific">Bacillus mobilis</name>
    <dbReference type="NCBI Taxonomy" id="2026190"/>
    <lineage>
        <taxon>Bacteria</taxon>
        <taxon>Bacillati</taxon>
        <taxon>Bacillota</taxon>
        <taxon>Bacilli</taxon>
        <taxon>Bacillales</taxon>
        <taxon>Bacillaceae</taxon>
        <taxon>Bacillus</taxon>
        <taxon>Bacillus cereus group</taxon>
    </lineage>
</organism>
<evidence type="ECO:0000259" key="1">
    <source>
        <dbReference type="Pfam" id="PF00149"/>
    </source>
</evidence>
<accession>A0A1Y6A100</accession>
<dbReference type="AlphaFoldDB" id="A0A1Y6A100"/>
<name>A0A1Y6A100_9BACI</name>
<evidence type="ECO:0000313" key="2">
    <source>
        <dbReference type="EMBL" id="SME17597.1"/>
    </source>
</evidence>
<evidence type="ECO:0000313" key="3">
    <source>
        <dbReference type="Proteomes" id="UP000194439"/>
    </source>
</evidence>
<protein>
    <recommendedName>
        <fullName evidence="1">Calcineurin-like phosphoesterase domain-containing protein</fullName>
    </recommendedName>
</protein>
<gene>
    <name evidence="2" type="ORF">BACERE00185_03187</name>
</gene>
<dbReference type="Proteomes" id="UP000194439">
    <property type="component" value="Unassembled WGS sequence"/>
</dbReference>
<feature type="domain" description="Calcineurin-like phosphoesterase" evidence="1">
    <location>
        <begin position="3"/>
        <end position="34"/>
    </location>
</feature>
<dbReference type="Pfam" id="PF00149">
    <property type="entry name" value="Metallophos"/>
    <property type="match status" value="1"/>
</dbReference>
<reference evidence="3" key="1">
    <citation type="submission" date="2017-04" db="EMBL/GenBank/DDBJ databases">
        <authorList>
            <person name="Criscuolo A."/>
        </authorList>
    </citation>
    <scope>NUCLEOTIDE SEQUENCE [LARGE SCALE GENOMIC DNA]</scope>
</reference>
<dbReference type="GO" id="GO:0016787">
    <property type="term" value="F:hydrolase activity"/>
    <property type="evidence" value="ECO:0007669"/>
    <property type="project" value="InterPro"/>
</dbReference>
<dbReference type="SUPFAM" id="SSF56300">
    <property type="entry name" value="Metallo-dependent phosphatases"/>
    <property type="match status" value="1"/>
</dbReference>
<proteinExistence type="predicted"/>
<dbReference type="InterPro" id="IPR029052">
    <property type="entry name" value="Metallo-depent_PP-like"/>
</dbReference>
<sequence length="37" mass="4386">MKRILVISDIHGEIEKFEQLLEEAQYDARQDQLILSI</sequence>
<dbReference type="Gene3D" id="3.60.21.10">
    <property type="match status" value="1"/>
</dbReference>
<dbReference type="EMBL" id="FWZD01000057">
    <property type="protein sequence ID" value="SME17597.1"/>
    <property type="molecule type" value="Genomic_DNA"/>
</dbReference>
<dbReference type="InterPro" id="IPR004843">
    <property type="entry name" value="Calcineurin-like_PHP"/>
</dbReference>